<dbReference type="AlphaFoldDB" id="A0A4R6V4U4"/>
<evidence type="ECO:0000313" key="2">
    <source>
        <dbReference type="EMBL" id="TDQ53756.1"/>
    </source>
</evidence>
<keyword evidence="3" id="KW-1185">Reference proteome</keyword>
<accession>A0A4R6V4U4</accession>
<dbReference type="Pfam" id="PF13338">
    <property type="entry name" value="AbiEi_4"/>
    <property type="match status" value="1"/>
</dbReference>
<protein>
    <submittedName>
        <fullName evidence="2">Putative AbiEi antitoxin of type IV toxin-antitoxin system</fullName>
    </submittedName>
</protein>
<evidence type="ECO:0000259" key="1">
    <source>
        <dbReference type="Pfam" id="PF13338"/>
    </source>
</evidence>
<sequence>MLDRMDATWAAGALAARQYGVVSRDQVMRCGLSDSALRNLVRRGGWTRVHRGVYRVAGHAPVTERERLLSAVMAAQLTLGPTAFASGRTAARLWGVRGLPPWTGAVHMTVPVGDARRKVPGIIRRTWATDPAEVVARGGLRATTPRRTLRDTLLDVDRSTAVCLLDSALNQGLVAAEDLPALASANTGRPGCARSLPWWGLADGRAQSPLETRVRLVCADGGVPPDSLQHPFHDARGRLVAIGDLWWRDRGLLVEADGRDPHERPKALLHDRRRQNALELAFPGIRILRFTWADLAFPRYIAHTVRAALAR</sequence>
<dbReference type="Proteomes" id="UP000295281">
    <property type="component" value="Unassembled WGS sequence"/>
</dbReference>
<reference evidence="2 3" key="1">
    <citation type="submission" date="2019-03" db="EMBL/GenBank/DDBJ databases">
        <title>Genomic Encyclopedia of Type Strains, Phase IV (KMG-IV): sequencing the most valuable type-strain genomes for metagenomic binning, comparative biology and taxonomic classification.</title>
        <authorList>
            <person name="Goeker M."/>
        </authorList>
    </citation>
    <scope>NUCLEOTIDE SEQUENCE [LARGE SCALE GENOMIC DNA]</scope>
    <source>
        <strain evidence="2 3">DSM 46770</strain>
    </source>
</reference>
<gene>
    <name evidence="2" type="ORF">EV190_103207</name>
</gene>
<name>A0A4R6V4U4_9ACTN</name>
<proteinExistence type="predicted"/>
<feature type="domain" description="AbiEi antitoxin N-terminal" evidence="1">
    <location>
        <begin position="14"/>
        <end position="57"/>
    </location>
</feature>
<comment type="caution">
    <text evidence="2">The sequence shown here is derived from an EMBL/GenBank/DDBJ whole genome shotgun (WGS) entry which is preliminary data.</text>
</comment>
<organism evidence="2 3">
    <name type="scientific">Actinorugispora endophytica</name>
    <dbReference type="NCBI Taxonomy" id="1605990"/>
    <lineage>
        <taxon>Bacteria</taxon>
        <taxon>Bacillati</taxon>
        <taxon>Actinomycetota</taxon>
        <taxon>Actinomycetes</taxon>
        <taxon>Streptosporangiales</taxon>
        <taxon>Nocardiopsidaceae</taxon>
        <taxon>Actinorugispora</taxon>
    </lineage>
</organism>
<dbReference type="EMBL" id="SNYN01000003">
    <property type="protein sequence ID" value="TDQ53756.1"/>
    <property type="molecule type" value="Genomic_DNA"/>
</dbReference>
<dbReference type="InterPro" id="IPR025159">
    <property type="entry name" value="AbiEi_N"/>
</dbReference>
<evidence type="ECO:0000313" key="3">
    <source>
        <dbReference type="Proteomes" id="UP000295281"/>
    </source>
</evidence>